<name>A0ABS1HMT1_9BACT</name>
<dbReference type="Gene3D" id="3.40.50.150">
    <property type="entry name" value="Vaccinia Virus protein VP39"/>
    <property type="match status" value="1"/>
</dbReference>
<reference evidence="2 3" key="1">
    <citation type="submission" date="2021-01" db="EMBL/GenBank/DDBJ databases">
        <title>Carboxyliciviraga sp.nov., isolated from coastal sediments.</title>
        <authorList>
            <person name="Lu D."/>
            <person name="Zhang T."/>
        </authorList>
    </citation>
    <scope>NUCLEOTIDE SEQUENCE [LARGE SCALE GENOMIC DNA]</scope>
    <source>
        <strain evidence="2 3">N1Y132</strain>
    </source>
</reference>
<keyword evidence="2" id="KW-0808">Transferase</keyword>
<keyword evidence="3" id="KW-1185">Reference proteome</keyword>
<sequence>MSDTFFEREENVKQYIEMTADYDGRWFFEQFKKFIPRSHKALELGMGPGKDLDNIRQEYDVVGSDFSFVFAELYKRSHPEVKIKVIDAVKIKTKEYFDCIYTNKVLHHLTFDDIKASIKRQAEVLNDKGIVLHTFWKGTGQENYGGMLFHYYETETVKELFSELFNIIHIDTYQEFKEDDSIIIVAQKR</sequence>
<protein>
    <submittedName>
        <fullName evidence="2">Methyltransferase domain-containing protein</fullName>
    </submittedName>
</protein>
<feature type="domain" description="Methyltransferase" evidence="1">
    <location>
        <begin position="42"/>
        <end position="129"/>
    </location>
</feature>
<evidence type="ECO:0000259" key="1">
    <source>
        <dbReference type="Pfam" id="PF13649"/>
    </source>
</evidence>
<dbReference type="Proteomes" id="UP000605676">
    <property type="component" value="Unassembled WGS sequence"/>
</dbReference>
<comment type="caution">
    <text evidence="2">The sequence shown here is derived from an EMBL/GenBank/DDBJ whole genome shotgun (WGS) entry which is preliminary data.</text>
</comment>
<keyword evidence="2" id="KW-0489">Methyltransferase</keyword>
<gene>
    <name evidence="2" type="ORF">JIV24_16635</name>
</gene>
<dbReference type="EMBL" id="JAENRR010000048">
    <property type="protein sequence ID" value="MBK3518976.1"/>
    <property type="molecule type" value="Genomic_DNA"/>
</dbReference>
<dbReference type="InterPro" id="IPR041698">
    <property type="entry name" value="Methyltransf_25"/>
</dbReference>
<dbReference type="GO" id="GO:0008168">
    <property type="term" value="F:methyltransferase activity"/>
    <property type="evidence" value="ECO:0007669"/>
    <property type="project" value="UniProtKB-KW"/>
</dbReference>
<evidence type="ECO:0000313" key="3">
    <source>
        <dbReference type="Proteomes" id="UP000605676"/>
    </source>
</evidence>
<dbReference type="InterPro" id="IPR029063">
    <property type="entry name" value="SAM-dependent_MTases_sf"/>
</dbReference>
<dbReference type="RefSeq" id="WP_200466197.1">
    <property type="nucleotide sequence ID" value="NZ_JAENRR010000048.1"/>
</dbReference>
<organism evidence="2 3">
    <name type="scientific">Carboxylicivirga marina</name>
    <dbReference type="NCBI Taxonomy" id="2800988"/>
    <lineage>
        <taxon>Bacteria</taxon>
        <taxon>Pseudomonadati</taxon>
        <taxon>Bacteroidota</taxon>
        <taxon>Bacteroidia</taxon>
        <taxon>Marinilabiliales</taxon>
        <taxon>Marinilabiliaceae</taxon>
        <taxon>Carboxylicivirga</taxon>
    </lineage>
</organism>
<evidence type="ECO:0000313" key="2">
    <source>
        <dbReference type="EMBL" id="MBK3518976.1"/>
    </source>
</evidence>
<accession>A0ABS1HMT1</accession>
<proteinExistence type="predicted"/>
<dbReference type="SUPFAM" id="SSF53335">
    <property type="entry name" value="S-adenosyl-L-methionine-dependent methyltransferases"/>
    <property type="match status" value="1"/>
</dbReference>
<dbReference type="GO" id="GO:0032259">
    <property type="term" value="P:methylation"/>
    <property type="evidence" value="ECO:0007669"/>
    <property type="project" value="UniProtKB-KW"/>
</dbReference>
<dbReference type="Pfam" id="PF13649">
    <property type="entry name" value="Methyltransf_25"/>
    <property type="match status" value="1"/>
</dbReference>